<reference evidence="1" key="1">
    <citation type="submission" date="2024-02" db="EMBL/GenBank/DDBJ databases">
        <title>Metagenome Assembled Genome of Zalaria obscura JY119.</title>
        <authorList>
            <person name="Vighnesh L."/>
            <person name="Jagadeeshwari U."/>
            <person name="Venkata Ramana C."/>
            <person name="Sasikala C."/>
        </authorList>
    </citation>
    <scope>NUCLEOTIDE SEQUENCE</scope>
    <source>
        <strain evidence="1">JY119</strain>
    </source>
</reference>
<evidence type="ECO:0000313" key="1">
    <source>
        <dbReference type="EMBL" id="KAK8196688.1"/>
    </source>
</evidence>
<sequence>MVHIALRSFQVCQTLTQPYGFSAGQCLRFSTTSKAALRIRHDRSGFAVSYGASLESNLHERTPRLIPGAPPSLLEAKWPIPFYYSNYPNLGGLQLKYPAGFTVRLREGLYALYLRPRHSPLALENEINVLLEFATAWASHTSLKPYVIEVM</sequence>
<organism evidence="1 2">
    <name type="scientific">Zalaria obscura</name>
    <dbReference type="NCBI Taxonomy" id="2024903"/>
    <lineage>
        <taxon>Eukaryota</taxon>
        <taxon>Fungi</taxon>
        <taxon>Dikarya</taxon>
        <taxon>Ascomycota</taxon>
        <taxon>Pezizomycotina</taxon>
        <taxon>Dothideomycetes</taxon>
        <taxon>Dothideomycetidae</taxon>
        <taxon>Dothideales</taxon>
        <taxon>Zalariaceae</taxon>
        <taxon>Zalaria</taxon>
    </lineage>
</organism>
<keyword evidence="2" id="KW-1185">Reference proteome</keyword>
<name>A0ACC3S525_9PEZI</name>
<dbReference type="EMBL" id="JAMKPW020000041">
    <property type="protein sequence ID" value="KAK8196688.1"/>
    <property type="molecule type" value="Genomic_DNA"/>
</dbReference>
<comment type="caution">
    <text evidence="1">The sequence shown here is derived from an EMBL/GenBank/DDBJ whole genome shotgun (WGS) entry which is preliminary data.</text>
</comment>
<accession>A0ACC3S525</accession>
<evidence type="ECO:0000313" key="2">
    <source>
        <dbReference type="Proteomes" id="UP001320706"/>
    </source>
</evidence>
<dbReference type="Proteomes" id="UP001320706">
    <property type="component" value="Unassembled WGS sequence"/>
</dbReference>
<gene>
    <name evidence="1" type="ORF">M8818_006855</name>
</gene>
<protein>
    <submittedName>
        <fullName evidence="1">Uncharacterized protein</fullName>
    </submittedName>
</protein>
<proteinExistence type="predicted"/>